<feature type="region of interest" description="Disordered" evidence="1">
    <location>
        <begin position="188"/>
        <end position="219"/>
    </location>
</feature>
<keyword evidence="3" id="KW-1185">Reference proteome</keyword>
<feature type="region of interest" description="Disordered" evidence="1">
    <location>
        <begin position="244"/>
        <end position="263"/>
    </location>
</feature>
<sequence>MFSAMNLAVSQARHKDRIVDPGMARAEGGNVSILAGNVAVITNNPTDAPGTAQRRFNINVARVAAIEAVITHRHGGPCDTDDWAAYASVAFNAVALRAAGNGRRATPQALVAWAAAWLPTAPTDFVIALAEKVCARPRRITARRAGELVGLREVEWRSLDLKTVHPVDVLPEAIAAERRARKAATDAARYQRQRSLTGRQTRQQYEGQSMAAEAKREGVSRQALYARRKRAEREVDRSFARNSKEVSISGETPVNLAPSSRPLLSDDTRRAAMARLCDAAIAAFSNPPARSAPPMKAAR</sequence>
<proteinExistence type="predicted"/>
<comment type="caution">
    <text evidence="2">The sequence shown here is derived from an EMBL/GenBank/DDBJ whole genome shotgun (WGS) entry which is preliminary data.</text>
</comment>
<evidence type="ECO:0000313" key="2">
    <source>
        <dbReference type="EMBL" id="TCO07603.1"/>
    </source>
</evidence>
<accession>A0A4R2GJN3</accession>
<dbReference type="EMBL" id="SLWL01000030">
    <property type="protein sequence ID" value="TCO07603.1"/>
    <property type="molecule type" value="Genomic_DNA"/>
</dbReference>
<evidence type="ECO:0000313" key="3">
    <source>
        <dbReference type="Proteomes" id="UP000294881"/>
    </source>
</evidence>
<protein>
    <submittedName>
        <fullName evidence="2">Uncharacterized protein</fullName>
    </submittedName>
</protein>
<dbReference type="AlphaFoldDB" id="A0A4R2GJN3"/>
<name>A0A4R2GJN3_9HYPH</name>
<evidence type="ECO:0000256" key="1">
    <source>
        <dbReference type="SAM" id="MobiDB-lite"/>
    </source>
</evidence>
<reference evidence="2 3" key="1">
    <citation type="submission" date="2019-03" db="EMBL/GenBank/DDBJ databases">
        <title>Genomic Encyclopedia of Type Strains, Phase IV (KMG-IV): sequencing the most valuable type-strain genomes for metagenomic binning, comparative biology and taxonomic classification.</title>
        <authorList>
            <person name="Goeker M."/>
        </authorList>
    </citation>
    <scope>NUCLEOTIDE SEQUENCE [LARGE SCALE GENOMIC DNA]</scope>
    <source>
        <strain evidence="2 3">DSM 22958</strain>
    </source>
</reference>
<gene>
    <name evidence="2" type="ORF">EV666_13014</name>
</gene>
<organism evidence="2 3">
    <name type="scientific">Camelimonas lactis</name>
    <dbReference type="NCBI Taxonomy" id="659006"/>
    <lineage>
        <taxon>Bacteria</taxon>
        <taxon>Pseudomonadati</taxon>
        <taxon>Pseudomonadota</taxon>
        <taxon>Alphaproteobacteria</taxon>
        <taxon>Hyphomicrobiales</taxon>
        <taxon>Chelatococcaceae</taxon>
        <taxon>Camelimonas</taxon>
    </lineage>
</organism>
<feature type="compositionally biased region" description="Polar residues" evidence="1">
    <location>
        <begin position="193"/>
        <end position="207"/>
    </location>
</feature>
<dbReference type="Proteomes" id="UP000294881">
    <property type="component" value="Unassembled WGS sequence"/>
</dbReference>